<dbReference type="GO" id="GO:0009116">
    <property type="term" value="P:nucleoside metabolic process"/>
    <property type="evidence" value="ECO:0007669"/>
    <property type="project" value="InterPro"/>
</dbReference>
<name>A0AAN6WI41_9PEZI</name>
<comment type="caution">
    <text evidence="1">The sequence shown here is derived from an EMBL/GenBank/DDBJ whole genome shotgun (WGS) entry which is preliminary data.</text>
</comment>
<organism evidence="1 2">
    <name type="scientific">Podospora australis</name>
    <dbReference type="NCBI Taxonomy" id="1536484"/>
    <lineage>
        <taxon>Eukaryota</taxon>
        <taxon>Fungi</taxon>
        <taxon>Dikarya</taxon>
        <taxon>Ascomycota</taxon>
        <taxon>Pezizomycotina</taxon>
        <taxon>Sordariomycetes</taxon>
        <taxon>Sordariomycetidae</taxon>
        <taxon>Sordariales</taxon>
        <taxon>Podosporaceae</taxon>
        <taxon>Podospora</taxon>
    </lineage>
</organism>
<reference evidence="1" key="2">
    <citation type="submission" date="2023-05" db="EMBL/GenBank/DDBJ databases">
        <authorList>
            <consortium name="Lawrence Berkeley National Laboratory"/>
            <person name="Steindorff A."/>
            <person name="Hensen N."/>
            <person name="Bonometti L."/>
            <person name="Westerberg I."/>
            <person name="Brannstrom I.O."/>
            <person name="Guillou S."/>
            <person name="Cros-Aarteil S."/>
            <person name="Calhoun S."/>
            <person name="Haridas S."/>
            <person name="Kuo A."/>
            <person name="Mondo S."/>
            <person name="Pangilinan J."/>
            <person name="Riley R."/>
            <person name="Labutti K."/>
            <person name="Andreopoulos B."/>
            <person name="Lipzen A."/>
            <person name="Chen C."/>
            <person name="Yanf M."/>
            <person name="Daum C."/>
            <person name="Ng V."/>
            <person name="Clum A."/>
            <person name="Ohm R."/>
            <person name="Martin F."/>
            <person name="Silar P."/>
            <person name="Natvig D."/>
            <person name="Lalanne C."/>
            <person name="Gautier V."/>
            <person name="Ament-Velasquez S.L."/>
            <person name="Kruys A."/>
            <person name="Hutchinson M.I."/>
            <person name="Powell A.J."/>
            <person name="Barry K."/>
            <person name="Miller A.N."/>
            <person name="Grigoriev I.V."/>
            <person name="Debuchy R."/>
            <person name="Gladieux P."/>
            <person name="Thoren M.H."/>
            <person name="Johannesson H."/>
        </authorList>
    </citation>
    <scope>NUCLEOTIDE SEQUENCE</scope>
    <source>
        <strain evidence="1">PSN309</strain>
    </source>
</reference>
<dbReference type="InterPro" id="IPR035994">
    <property type="entry name" value="Nucleoside_phosphorylase_sf"/>
</dbReference>
<dbReference type="Gene3D" id="3.40.50.1580">
    <property type="entry name" value="Nucleoside phosphorylase domain"/>
    <property type="match status" value="1"/>
</dbReference>
<protein>
    <submittedName>
        <fullName evidence="1">Uncharacterized protein</fullName>
    </submittedName>
</protein>
<dbReference type="EMBL" id="MU864720">
    <property type="protein sequence ID" value="KAK4182189.1"/>
    <property type="molecule type" value="Genomic_DNA"/>
</dbReference>
<dbReference type="Proteomes" id="UP001302126">
    <property type="component" value="Unassembled WGS sequence"/>
</dbReference>
<evidence type="ECO:0000313" key="2">
    <source>
        <dbReference type="Proteomes" id="UP001302126"/>
    </source>
</evidence>
<sequence>MNSSAPPPSTPLTYDDYTVGWVCAVDCETKAAEFMLEARHRDKNGHLLGTIHGYNVAITW</sequence>
<reference evidence="1" key="1">
    <citation type="journal article" date="2023" name="Mol. Phylogenet. Evol.">
        <title>Genome-scale phylogeny and comparative genomics of the fungal order Sordariales.</title>
        <authorList>
            <person name="Hensen N."/>
            <person name="Bonometti L."/>
            <person name="Westerberg I."/>
            <person name="Brannstrom I.O."/>
            <person name="Guillou S."/>
            <person name="Cros-Aarteil S."/>
            <person name="Calhoun S."/>
            <person name="Haridas S."/>
            <person name="Kuo A."/>
            <person name="Mondo S."/>
            <person name="Pangilinan J."/>
            <person name="Riley R."/>
            <person name="LaButti K."/>
            <person name="Andreopoulos B."/>
            <person name="Lipzen A."/>
            <person name="Chen C."/>
            <person name="Yan M."/>
            <person name="Daum C."/>
            <person name="Ng V."/>
            <person name="Clum A."/>
            <person name="Steindorff A."/>
            <person name="Ohm R.A."/>
            <person name="Martin F."/>
            <person name="Silar P."/>
            <person name="Natvig D.O."/>
            <person name="Lalanne C."/>
            <person name="Gautier V."/>
            <person name="Ament-Velasquez S.L."/>
            <person name="Kruys A."/>
            <person name="Hutchinson M.I."/>
            <person name="Powell A.J."/>
            <person name="Barry K."/>
            <person name="Miller A.N."/>
            <person name="Grigoriev I.V."/>
            <person name="Debuchy R."/>
            <person name="Gladieux P."/>
            <person name="Hiltunen Thoren M."/>
            <person name="Johannesson H."/>
        </authorList>
    </citation>
    <scope>NUCLEOTIDE SEQUENCE</scope>
    <source>
        <strain evidence="1">PSN309</strain>
    </source>
</reference>
<evidence type="ECO:0000313" key="1">
    <source>
        <dbReference type="EMBL" id="KAK4182189.1"/>
    </source>
</evidence>
<dbReference type="AlphaFoldDB" id="A0AAN6WI41"/>
<proteinExistence type="predicted"/>
<dbReference type="GO" id="GO:0003824">
    <property type="term" value="F:catalytic activity"/>
    <property type="evidence" value="ECO:0007669"/>
    <property type="project" value="InterPro"/>
</dbReference>
<gene>
    <name evidence="1" type="ORF">QBC35DRAFT_457544</name>
</gene>
<keyword evidence="2" id="KW-1185">Reference proteome</keyword>
<accession>A0AAN6WI41</accession>